<dbReference type="OrthoDB" id="1926996at2"/>
<evidence type="ECO:0000313" key="3">
    <source>
        <dbReference type="Proteomes" id="UP000243494"/>
    </source>
</evidence>
<keyword evidence="2" id="KW-0969">Cilium</keyword>
<keyword evidence="2" id="KW-0966">Cell projection</keyword>
<keyword evidence="3" id="KW-1185">Reference proteome</keyword>
<organism evidence="2 3">
    <name type="scientific">Romboutsia maritimum</name>
    <dbReference type="NCBI Taxonomy" id="2020948"/>
    <lineage>
        <taxon>Bacteria</taxon>
        <taxon>Bacillati</taxon>
        <taxon>Bacillota</taxon>
        <taxon>Clostridia</taxon>
        <taxon>Peptostreptococcales</taxon>
        <taxon>Peptostreptococcaceae</taxon>
        <taxon>Romboutsia</taxon>
    </lineage>
</organism>
<accession>A0A371IVN3</accession>
<keyword evidence="1" id="KW-0472">Membrane</keyword>
<gene>
    <name evidence="2" type="ORF">CHF27_002555</name>
</gene>
<keyword evidence="1" id="KW-0812">Transmembrane</keyword>
<reference evidence="2 3" key="1">
    <citation type="journal article" date="2017" name="Genome Announc.">
        <title>Draft Genome Sequence of Romboutsia maritimum sp. nov. Strain CCRI-22766(T), Isolated from Coastal Estuarine Mud.</title>
        <authorList>
            <person name="Maheux A.F."/>
            <person name="Boudreau D.K."/>
            <person name="Berube E."/>
            <person name="Boissinot M."/>
            <person name="Raymond F."/>
            <person name="Brodeur S."/>
            <person name="Corbeil J."/>
            <person name="Brightwell G."/>
            <person name="Broda D."/>
            <person name="Omar R.F."/>
            <person name="Bergeron M.G."/>
        </authorList>
    </citation>
    <scope>NUCLEOTIDE SEQUENCE [LARGE SCALE GENOMIC DNA]</scope>
    <source>
        <strain evidence="2 3">CCRI-22766</strain>
    </source>
</reference>
<evidence type="ECO:0000313" key="2">
    <source>
        <dbReference type="EMBL" id="RDY24540.1"/>
    </source>
</evidence>
<keyword evidence="1" id="KW-1133">Transmembrane helix</keyword>
<dbReference type="RefSeq" id="WP_095405926.1">
    <property type="nucleotide sequence ID" value="NZ_NOJZ02000002.1"/>
</dbReference>
<feature type="transmembrane region" description="Helical" evidence="1">
    <location>
        <begin position="6"/>
        <end position="26"/>
    </location>
</feature>
<name>A0A371IVN3_9FIRM</name>
<proteinExistence type="predicted"/>
<dbReference type="AlphaFoldDB" id="A0A371IVN3"/>
<comment type="caution">
    <text evidence="2">The sequence shown here is derived from an EMBL/GenBank/DDBJ whole genome shotgun (WGS) entry which is preliminary data.</text>
</comment>
<dbReference type="Proteomes" id="UP000243494">
    <property type="component" value="Unassembled WGS sequence"/>
</dbReference>
<evidence type="ECO:0000256" key="1">
    <source>
        <dbReference type="SAM" id="Phobius"/>
    </source>
</evidence>
<dbReference type="EMBL" id="NOJZ02000002">
    <property type="protein sequence ID" value="RDY24540.1"/>
    <property type="molecule type" value="Genomic_DNA"/>
</dbReference>
<protein>
    <submittedName>
        <fullName evidence="2">Flagellar biosynthesis protein FliZ</fullName>
    </submittedName>
</protein>
<sequence length="124" mass="14086">MDNLLQYLINLSIFIPIIIIMIVVSIKVSRANLENLSIYKYTKVIDRTSLNKDTNVFVLKIGDEGCVIVSSSSSIEKIKDLSSEEVKVIEERNNRKNLKVNNFKLNKIKLKKSNVKGENNGDTK</sequence>
<keyword evidence="2" id="KW-0282">Flagellum</keyword>